<dbReference type="InterPro" id="IPR050109">
    <property type="entry name" value="HTH-type_TetR-like_transc_reg"/>
</dbReference>
<keyword evidence="1 2" id="KW-0238">DNA-binding</keyword>
<comment type="caution">
    <text evidence="4">The sequence shown here is derived from an EMBL/GenBank/DDBJ whole genome shotgun (WGS) entry which is preliminary data.</text>
</comment>
<dbReference type="EMBL" id="JAPFRD010000013">
    <property type="protein sequence ID" value="MCW8109766.1"/>
    <property type="molecule type" value="Genomic_DNA"/>
</dbReference>
<feature type="DNA-binding region" description="H-T-H motif" evidence="2">
    <location>
        <begin position="38"/>
        <end position="57"/>
    </location>
</feature>
<keyword evidence="5" id="KW-1185">Reference proteome</keyword>
<accession>A0ABT3PAF4</accession>
<dbReference type="Pfam" id="PF14246">
    <property type="entry name" value="TetR_C_7"/>
    <property type="match status" value="1"/>
</dbReference>
<dbReference type="Proteomes" id="UP001142810">
    <property type="component" value="Unassembled WGS sequence"/>
</dbReference>
<gene>
    <name evidence="4" type="ORF">OPS25_14765</name>
</gene>
<dbReference type="InterPro" id="IPR001647">
    <property type="entry name" value="HTH_TetR"/>
</dbReference>
<evidence type="ECO:0000313" key="4">
    <source>
        <dbReference type="EMBL" id="MCW8109766.1"/>
    </source>
</evidence>
<dbReference type="SUPFAM" id="SSF46689">
    <property type="entry name" value="Homeodomain-like"/>
    <property type="match status" value="1"/>
</dbReference>
<dbReference type="Gene3D" id="1.10.357.10">
    <property type="entry name" value="Tetracycline Repressor, domain 2"/>
    <property type="match status" value="1"/>
</dbReference>
<dbReference type="Pfam" id="PF00440">
    <property type="entry name" value="TetR_N"/>
    <property type="match status" value="1"/>
</dbReference>
<dbReference type="PANTHER" id="PTHR30055">
    <property type="entry name" value="HTH-TYPE TRANSCRIPTIONAL REGULATOR RUTR"/>
    <property type="match status" value="1"/>
</dbReference>
<name>A0ABT3PAF4_9ALTE</name>
<protein>
    <submittedName>
        <fullName evidence="4">TetR/AcrR family transcriptional regulator</fullName>
    </submittedName>
</protein>
<evidence type="ECO:0000259" key="3">
    <source>
        <dbReference type="PROSITE" id="PS50977"/>
    </source>
</evidence>
<feature type="domain" description="HTH tetR-type" evidence="3">
    <location>
        <begin position="15"/>
        <end position="75"/>
    </location>
</feature>
<proteinExistence type="predicted"/>
<dbReference type="InterPro" id="IPR039536">
    <property type="entry name" value="TetR_C_Proteobacteria"/>
</dbReference>
<dbReference type="InterPro" id="IPR009057">
    <property type="entry name" value="Homeodomain-like_sf"/>
</dbReference>
<dbReference type="RefSeq" id="WP_265618629.1">
    <property type="nucleotide sequence ID" value="NZ_JAPFRD010000013.1"/>
</dbReference>
<dbReference type="PRINTS" id="PR00455">
    <property type="entry name" value="HTHTETR"/>
</dbReference>
<evidence type="ECO:0000256" key="1">
    <source>
        <dbReference type="ARBA" id="ARBA00023125"/>
    </source>
</evidence>
<evidence type="ECO:0000313" key="5">
    <source>
        <dbReference type="Proteomes" id="UP001142810"/>
    </source>
</evidence>
<reference evidence="4" key="1">
    <citation type="submission" date="2022-11" db="EMBL/GenBank/DDBJ databases">
        <title>Alteromonas sp. nov., isolated from sea water of the Qingdao.</title>
        <authorList>
            <person name="Wang Q."/>
        </authorList>
    </citation>
    <scope>NUCLEOTIDE SEQUENCE</scope>
    <source>
        <strain evidence="4">ASW11-7</strain>
    </source>
</reference>
<dbReference type="PANTHER" id="PTHR30055:SF146">
    <property type="entry name" value="HTH-TYPE TRANSCRIPTIONAL DUAL REGULATOR CECR"/>
    <property type="match status" value="1"/>
</dbReference>
<organism evidence="4 5">
    <name type="scientific">Alteromonas aquimaris</name>
    <dbReference type="NCBI Taxonomy" id="2998417"/>
    <lineage>
        <taxon>Bacteria</taxon>
        <taxon>Pseudomonadati</taxon>
        <taxon>Pseudomonadota</taxon>
        <taxon>Gammaproteobacteria</taxon>
        <taxon>Alteromonadales</taxon>
        <taxon>Alteromonadaceae</taxon>
        <taxon>Alteromonas/Salinimonas group</taxon>
        <taxon>Alteromonas</taxon>
    </lineage>
</organism>
<evidence type="ECO:0000256" key="2">
    <source>
        <dbReference type="PROSITE-ProRule" id="PRU00335"/>
    </source>
</evidence>
<dbReference type="PROSITE" id="PS50977">
    <property type="entry name" value="HTH_TETR_2"/>
    <property type="match status" value="1"/>
</dbReference>
<sequence>MAKSVTKSVGRPKSEEKRQLILDAAVDLFLNQGVSATSMDAIAKASGVSKQTVYSHFASKDDLYTAAIESKCQQYWLAPRDLDCCTGESEGLRHTLELVGVQLLKLLSDQQVISMFRIVISEAKNAPEVARLFYQAGPRKSVEDIALLFHNASKGSLTREDSISLAVQFLNLLKGDFHLRSLFGLDETLTDSQIKKKVAVSVNSILVLYELALPLA</sequence>